<protein>
    <recommendedName>
        <fullName evidence="5">Protein kinase domain-containing protein</fullName>
    </recommendedName>
</protein>
<evidence type="ECO:0000256" key="3">
    <source>
        <dbReference type="ARBA" id="ARBA00047558"/>
    </source>
</evidence>
<comment type="catalytic activity">
    <reaction evidence="4">
        <text>L-threonyl-[protein] + ATP = O-phospho-L-threonyl-[protein] + ADP + H(+)</text>
        <dbReference type="Rhea" id="RHEA:46608"/>
        <dbReference type="Rhea" id="RHEA-COMP:11060"/>
        <dbReference type="Rhea" id="RHEA-COMP:11605"/>
        <dbReference type="ChEBI" id="CHEBI:15378"/>
        <dbReference type="ChEBI" id="CHEBI:30013"/>
        <dbReference type="ChEBI" id="CHEBI:30616"/>
        <dbReference type="ChEBI" id="CHEBI:61977"/>
        <dbReference type="ChEBI" id="CHEBI:456216"/>
    </reaction>
</comment>
<dbReference type="InterPro" id="IPR008271">
    <property type="entry name" value="Ser/Thr_kinase_AS"/>
</dbReference>
<dbReference type="PROSITE" id="PS00108">
    <property type="entry name" value="PROTEIN_KINASE_ST"/>
    <property type="match status" value="1"/>
</dbReference>
<comment type="caution">
    <text evidence="6">The sequence shown here is derived from an EMBL/GenBank/DDBJ whole genome shotgun (WGS) entry which is preliminary data.</text>
</comment>
<proteinExistence type="predicted"/>
<dbReference type="EMBL" id="JBBPBM010000020">
    <property type="protein sequence ID" value="KAK8552310.1"/>
    <property type="molecule type" value="Genomic_DNA"/>
</dbReference>
<dbReference type="Proteomes" id="UP001472677">
    <property type="component" value="Unassembled WGS sequence"/>
</dbReference>
<evidence type="ECO:0000259" key="5">
    <source>
        <dbReference type="PROSITE" id="PS50011"/>
    </source>
</evidence>
<evidence type="ECO:0000313" key="7">
    <source>
        <dbReference type="Proteomes" id="UP001472677"/>
    </source>
</evidence>
<keyword evidence="2" id="KW-0067">ATP-binding</keyword>
<organism evidence="6 7">
    <name type="scientific">Hibiscus sabdariffa</name>
    <name type="common">roselle</name>
    <dbReference type="NCBI Taxonomy" id="183260"/>
    <lineage>
        <taxon>Eukaryota</taxon>
        <taxon>Viridiplantae</taxon>
        <taxon>Streptophyta</taxon>
        <taxon>Embryophyta</taxon>
        <taxon>Tracheophyta</taxon>
        <taxon>Spermatophyta</taxon>
        <taxon>Magnoliopsida</taxon>
        <taxon>eudicotyledons</taxon>
        <taxon>Gunneridae</taxon>
        <taxon>Pentapetalae</taxon>
        <taxon>rosids</taxon>
        <taxon>malvids</taxon>
        <taxon>Malvales</taxon>
        <taxon>Malvaceae</taxon>
        <taxon>Malvoideae</taxon>
        <taxon>Hibiscus</taxon>
    </lineage>
</organism>
<evidence type="ECO:0000256" key="1">
    <source>
        <dbReference type="ARBA" id="ARBA00022741"/>
    </source>
</evidence>
<dbReference type="InterPro" id="IPR045274">
    <property type="entry name" value="WAK-like"/>
</dbReference>
<evidence type="ECO:0000256" key="4">
    <source>
        <dbReference type="ARBA" id="ARBA00047951"/>
    </source>
</evidence>
<dbReference type="SUPFAM" id="SSF56112">
    <property type="entry name" value="Protein kinase-like (PK-like)"/>
    <property type="match status" value="1"/>
</dbReference>
<dbReference type="InterPro" id="IPR001245">
    <property type="entry name" value="Ser-Thr/Tyr_kinase_cat_dom"/>
</dbReference>
<reference evidence="6 7" key="1">
    <citation type="journal article" date="2024" name="G3 (Bethesda)">
        <title>Genome assembly of Hibiscus sabdariffa L. provides insights into metabolisms of medicinal natural products.</title>
        <authorList>
            <person name="Kim T."/>
        </authorList>
    </citation>
    <scope>NUCLEOTIDE SEQUENCE [LARGE SCALE GENOMIC DNA]</scope>
    <source>
        <strain evidence="6">TK-2024</strain>
        <tissue evidence="6">Old leaves</tissue>
    </source>
</reference>
<dbReference type="InterPro" id="IPR011009">
    <property type="entry name" value="Kinase-like_dom_sf"/>
</dbReference>
<dbReference type="PROSITE" id="PS50011">
    <property type="entry name" value="PROTEIN_KINASE_DOM"/>
    <property type="match status" value="1"/>
</dbReference>
<dbReference type="PANTHER" id="PTHR27005:SF468">
    <property type="entry name" value="OS01G0310500 PROTEIN"/>
    <property type="match status" value="1"/>
</dbReference>
<evidence type="ECO:0000313" key="6">
    <source>
        <dbReference type="EMBL" id="KAK8552310.1"/>
    </source>
</evidence>
<gene>
    <name evidence="6" type="ORF">V6N12_040911</name>
</gene>
<keyword evidence="1" id="KW-0547">Nucleotide-binding</keyword>
<dbReference type="InterPro" id="IPR000719">
    <property type="entry name" value="Prot_kinase_dom"/>
</dbReference>
<name>A0ABR2E6Y7_9ROSI</name>
<dbReference type="Gene3D" id="3.30.200.20">
    <property type="entry name" value="Phosphorylase Kinase, domain 1"/>
    <property type="match status" value="1"/>
</dbReference>
<sequence length="141" mass="16058">MLQQELSRRDTSTETAKIFSAEELEKAINNYSESRIVGRGGYGTVYKGTLSDWRMQSIFLDVRNPVMYIAVETASVLSYLHSSAFIQIICCHRDVKSINILLDDSHTAIVSDFRASRLVPSDQVGISAPRQWFKRHLDTWT</sequence>
<feature type="domain" description="Protein kinase" evidence="5">
    <location>
        <begin position="1"/>
        <end position="141"/>
    </location>
</feature>
<dbReference type="PANTHER" id="PTHR27005">
    <property type="entry name" value="WALL-ASSOCIATED RECEPTOR KINASE-LIKE 21"/>
    <property type="match status" value="1"/>
</dbReference>
<evidence type="ECO:0000256" key="2">
    <source>
        <dbReference type="ARBA" id="ARBA00022840"/>
    </source>
</evidence>
<accession>A0ABR2E6Y7</accession>
<keyword evidence="7" id="KW-1185">Reference proteome</keyword>
<dbReference type="Pfam" id="PF07714">
    <property type="entry name" value="PK_Tyr_Ser-Thr"/>
    <property type="match status" value="1"/>
</dbReference>
<dbReference type="Gene3D" id="1.10.510.10">
    <property type="entry name" value="Transferase(Phosphotransferase) domain 1"/>
    <property type="match status" value="1"/>
</dbReference>
<comment type="catalytic activity">
    <reaction evidence="3">
        <text>L-seryl-[protein] + ATP = O-phospho-L-seryl-[protein] + ADP + H(+)</text>
        <dbReference type="Rhea" id="RHEA:17989"/>
        <dbReference type="Rhea" id="RHEA-COMP:9863"/>
        <dbReference type="Rhea" id="RHEA-COMP:11604"/>
        <dbReference type="ChEBI" id="CHEBI:15378"/>
        <dbReference type="ChEBI" id="CHEBI:29999"/>
        <dbReference type="ChEBI" id="CHEBI:30616"/>
        <dbReference type="ChEBI" id="CHEBI:83421"/>
        <dbReference type="ChEBI" id="CHEBI:456216"/>
    </reaction>
</comment>